<keyword evidence="1" id="KW-0539">Nucleus</keyword>
<evidence type="ECO:0000313" key="4">
    <source>
        <dbReference type="Proteomes" id="UP000319257"/>
    </source>
</evidence>
<evidence type="ECO:0000256" key="2">
    <source>
        <dbReference type="SAM" id="MobiDB-lite"/>
    </source>
</evidence>
<reference evidence="3 4" key="1">
    <citation type="submission" date="2019-06" db="EMBL/GenBank/DDBJ databases">
        <title>Draft genome sequence of the filamentous fungus Phialemoniopsis curvata isolated from diesel fuel.</title>
        <authorList>
            <person name="Varaljay V.A."/>
            <person name="Lyon W.J."/>
            <person name="Crouch A.L."/>
            <person name="Drake C.E."/>
            <person name="Hollomon J.M."/>
            <person name="Nadeau L.J."/>
            <person name="Nunn H.S."/>
            <person name="Stevenson B.S."/>
            <person name="Bojanowski C.L."/>
            <person name="Crookes-Goodson W.J."/>
        </authorList>
    </citation>
    <scope>NUCLEOTIDE SEQUENCE [LARGE SCALE GENOMIC DNA]</scope>
    <source>
        <strain evidence="3 4">D216</strain>
    </source>
</reference>
<dbReference type="InterPro" id="IPR053178">
    <property type="entry name" value="Osmoadaptation_assoc"/>
</dbReference>
<dbReference type="Proteomes" id="UP000319257">
    <property type="component" value="Unassembled WGS sequence"/>
</dbReference>
<feature type="region of interest" description="Disordered" evidence="2">
    <location>
        <begin position="29"/>
        <end position="60"/>
    </location>
</feature>
<evidence type="ECO:0000313" key="3">
    <source>
        <dbReference type="EMBL" id="TPX16543.1"/>
    </source>
</evidence>
<dbReference type="PANTHER" id="PTHR38111:SF11">
    <property type="entry name" value="TRANSCRIPTION FACTOR DOMAIN-CONTAINING PROTEIN-RELATED"/>
    <property type="match status" value="1"/>
</dbReference>
<dbReference type="PANTHER" id="PTHR38111">
    <property type="entry name" value="ZN(2)-C6 FUNGAL-TYPE DOMAIN-CONTAINING PROTEIN-RELATED"/>
    <property type="match status" value="1"/>
</dbReference>
<dbReference type="OrthoDB" id="4491390at2759"/>
<dbReference type="InParanoid" id="A0A507BAA6"/>
<feature type="compositionally biased region" description="Polar residues" evidence="2">
    <location>
        <begin position="546"/>
        <end position="566"/>
    </location>
</feature>
<dbReference type="EMBL" id="SKBQ01000017">
    <property type="protein sequence ID" value="TPX16543.1"/>
    <property type="molecule type" value="Genomic_DNA"/>
</dbReference>
<gene>
    <name evidence="3" type="ORF">E0L32_003837</name>
</gene>
<dbReference type="Pfam" id="PF11951">
    <property type="entry name" value="Fungal_trans_2"/>
    <property type="match status" value="1"/>
</dbReference>
<dbReference type="InterPro" id="IPR021858">
    <property type="entry name" value="Fun_TF"/>
</dbReference>
<name>A0A507BAA6_9PEZI</name>
<dbReference type="AlphaFoldDB" id="A0A507BAA6"/>
<dbReference type="GeneID" id="41971284"/>
<comment type="caution">
    <text evidence="3">The sequence shown here is derived from an EMBL/GenBank/DDBJ whole genome shotgun (WGS) entry which is preliminary data.</text>
</comment>
<sequence>MVEHGLISSEPPQLVSRDAAGSGAVMISRWRVDQRDSPTPAASKTKNSSKSSKPINANPLPHSISLRNAFREKFFSALVEEHMMGPLNEPSLSLSERSDWMLQVFYLPSLTPALENALLSICTARLGRQTPNQVLVHESLKLYTAGMAQIRRDILVKSKRDDEQSLAACLALLMYEVMECPAGTAEALRAHYNGSMKLLEMRGPGAHSSGLAHSTFQILRVHTIVQGIGQRKRTFLASPEWLDLPWGSHPEKTPFDRLVDILLVDIADLFVLSESLKSRTEPQEILSSAIETLRDGQRVESLLGQWFDSFRAAMPGDLYHAELSKITTCFDTDDTGKVFPVAFRFSAFLVGLNLVYYWVALLSVHAQQHSTYRLLARLAAALDAMGRDNLPCTCSDAIEDSPVQCLRHFAMELLDKQVEWPRAAASNICQSIEYFLQDRTRGFGPVSVLPALAIAKGFVMHAPGCWDRELAWIDEVIGRIRASGYGIAATLDQEPELRRPSGNETERRVNDLNDGALVSSQSQNEQTFYLGPFPCYDPDSQCNQFATGAGSLTPSEEQPSHSSSAHTSHRKPGLAHVFFSSVHPSSPAQPIPAPSLQIHKQPAVDEQLRPRDVTAQLLAGEEHGRAREVRGNPRAAQRYPALHVPPLALVREVLLVELRLDGPREKGVAADAVPAQRHGRALHERQHARLGGRVVRLPAPADERADAADADDAAARRALAPGHLPRGRLDKVEGAVEVGPHRGVQERRVEVEELGKGADARVADAHVEPARAEGLEGQGHERGARRRVAHVAGPVREPAGGRVGLPDRGGLGDERVEVRPVLLEAEVVHGHAAALAEVLEGDGAADARGAARDDGRLALEEVHHVVLGLARGNRALITVDSGKGKGQTKLGQTRVWGLGFGVSRLECARLLTSRRSKRAD</sequence>
<protein>
    <submittedName>
        <fullName evidence="3">Uncharacterized protein</fullName>
    </submittedName>
</protein>
<feature type="region of interest" description="Disordered" evidence="2">
    <location>
        <begin position="546"/>
        <end position="571"/>
    </location>
</feature>
<keyword evidence="4" id="KW-1185">Reference proteome</keyword>
<proteinExistence type="predicted"/>
<accession>A0A507BAA6</accession>
<organism evidence="3 4">
    <name type="scientific">Thyridium curvatum</name>
    <dbReference type="NCBI Taxonomy" id="1093900"/>
    <lineage>
        <taxon>Eukaryota</taxon>
        <taxon>Fungi</taxon>
        <taxon>Dikarya</taxon>
        <taxon>Ascomycota</taxon>
        <taxon>Pezizomycotina</taxon>
        <taxon>Sordariomycetes</taxon>
        <taxon>Sordariomycetidae</taxon>
        <taxon>Thyridiales</taxon>
        <taxon>Thyridiaceae</taxon>
        <taxon>Thyridium</taxon>
    </lineage>
</organism>
<feature type="compositionally biased region" description="Low complexity" evidence="2">
    <location>
        <begin position="40"/>
        <end position="59"/>
    </location>
</feature>
<dbReference type="STRING" id="1093900.A0A507BAA6"/>
<evidence type="ECO:0000256" key="1">
    <source>
        <dbReference type="ARBA" id="ARBA00023242"/>
    </source>
</evidence>
<dbReference type="RefSeq" id="XP_030998254.1">
    <property type="nucleotide sequence ID" value="XM_031138180.1"/>
</dbReference>